<organism evidence="1 2">
    <name type="scientific">Rhipicephalus microplus</name>
    <name type="common">Cattle tick</name>
    <name type="synonym">Boophilus microplus</name>
    <dbReference type="NCBI Taxonomy" id="6941"/>
    <lineage>
        <taxon>Eukaryota</taxon>
        <taxon>Metazoa</taxon>
        <taxon>Ecdysozoa</taxon>
        <taxon>Arthropoda</taxon>
        <taxon>Chelicerata</taxon>
        <taxon>Arachnida</taxon>
        <taxon>Acari</taxon>
        <taxon>Parasitiformes</taxon>
        <taxon>Ixodida</taxon>
        <taxon>Ixodoidea</taxon>
        <taxon>Ixodidae</taxon>
        <taxon>Rhipicephalinae</taxon>
        <taxon>Rhipicephalus</taxon>
        <taxon>Boophilus</taxon>
    </lineage>
</organism>
<sequence length="250" mass="28310">MTLCPQNGLVPHKMAALYGHKIQDKMVAARLRNVPRRIEGGFPEVGGLPTRVITIKGAATTQPYSRADSRDAPASAVEKDRCPFRRGGLGPVISNTGASHHGPTMSLRDTTLDLIFVRNVVKVKRTNLNVDFSNDHSLLTTALQVRQTRPHKFRVAARHIFRNPRQERSEYQENQDRKHCMAQRSELDKLNRLIRKAIKRYLSLRMYTSPDQMVRLGMHNTLGKIAEAPERARFARLSSTRSGINILQEL</sequence>
<accession>A0A9J6DM70</accession>
<dbReference type="AlphaFoldDB" id="A0A9J6DM70"/>
<reference evidence="1" key="2">
    <citation type="submission" date="2021-09" db="EMBL/GenBank/DDBJ databases">
        <authorList>
            <person name="Jia N."/>
            <person name="Wang J."/>
            <person name="Shi W."/>
            <person name="Du L."/>
            <person name="Sun Y."/>
            <person name="Zhan W."/>
            <person name="Jiang J."/>
            <person name="Wang Q."/>
            <person name="Zhang B."/>
            <person name="Ji P."/>
            <person name="Sakyi L.B."/>
            <person name="Cui X."/>
            <person name="Yuan T."/>
            <person name="Jiang B."/>
            <person name="Yang W."/>
            <person name="Lam T.T.-Y."/>
            <person name="Chang Q."/>
            <person name="Ding S."/>
            <person name="Wang X."/>
            <person name="Zhu J."/>
            <person name="Ruan X."/>
            <person name="Zhao L."/>
            <person name="Wei J."/>
            <person name="Que T."/>
            <person name="Du C."/>
            <person name="Cheng J."/>
            <person name="Dai P."/>
            <person name="Han X."/>
            <person name="Huang E."/>
            <person name="Gao Y."/>
            <person name="Liu J."/>
            <person name="Shao H."/>
            <person name="Ye R."/>
            <person name="Li L."/>
            <person name="Wei W."/>
            <person name="Wang X."/>
            <person name="Wang C."/>
            <person name="Huo Q."/>
            <person name="Li W."/>
            <person name="Guo W."/>
            <person name="Chen H."/>
            <person name="Chen S."/>
            <person name="Zhou L."/>
            <person name="Zhou L."/>
            <person name="Ni X."/>
            <person name="Tian J."/>
            <person name="Zhou Y."/>
            <person name="Sheng Y."/>
            <person name="Liu T."/>
            <person name="Pan Y."/>
            <person name="Xia L."/>
            <person name="Li J."/>
            <person name="Zhao F."/>
            <person name="Cao W."/>
        </authorList>
    </citation>
    <scope>NUCLEOTIDE SEQUENCE</scope>
    <source>
        <strain evidence="1">Rmic-2018</strain>
        <tissue evidence="1">Larvae</tissue>
    </source>
</reference>
<comment type="caution">
    <text evidence="1">The sequence shown here is derived from an EMBL/GenBank/DDBJ whole genome shotgun (WGS) entry which is preliminary data.</text>
</comment>
<dbReference type="EMBL" id="JABSTU010000008">
    <property type="protein sequence ID" value="KAH8023033.1"/>
    <property type="molecule type" value="Genomic_DNA"/>
</dbReference>
<dbReference type="Proteomes" id="UP000821866">
    <property type="component" value="Chromosome 6"/>
</dbReference>
<protein>
    <recommendedName>
        <fullName evidence="3">Tick transposon</fullName>
    </recommendedName>
</protein>
<keyword evidence="2" id="KW-1185">Reference proteome</keyword>
<dbReference type="VEuPathDB" id="VectorBase:LOC119168311"/>
<evidence type="ECO:0000313" key="1">
    <source>
        <dbReference type="EMBL" id="KAH8023033.1"/>
    </source>
</evidence>
<reference evidence="1" key="1">
    <citation type="journal article" date="2020" name="Cell">
        <title>Large-Scale Comparative Analyses of Tick Genomes Elucidate Their Genetic Diversity and Vector Capacities.</title>
        <authorList>
            <consortium name="Tick Genome and Microbiome Consortium (TIGMIC)"/>
            <person name="Jia N."/>
            <person name="Wang J."/>
            <person name="Shi W."/>
            <person name="Du L."/>
            <person name="Sun Y."/>
            <person name="Zhan W."/>
            <person name="Jiang J.F."/>
            <person name="Wang Q."/>
            <person name="Zhang B."/>
            <person name="Ji P."/>
            <person name="Bell-Sakyi L."/>
            <person name="Cui X.M."/>
            <person name="Yuan T.T."/>
            <person name="Jiang B.G."/>
            <person name="Yang W.F."/>
            <person name="Lam T.T."/>
            <person name="Chang Q.C."/>
            <person name="Ding S.J."/>
            <person name="Wang X.J."/>
            <person name="Zhu J.G."/>
            <person name="Ruan X.D."/>
            <person name="Zhao L."/>
            <person name="Wei J.T."/>
            <person name="Ye R.Z."/>
            <person name="Que T.C."/>
            <person name="Du C.H."/>
            <person name="Zhou Y.H."/>
            <person name="Cheng J.X."/>
            <person name="Dai P.F."/>
            <person name="Guo W.B."/>
            <person name="Han X.H."/>
            <person name="Huang E.J."/>
            <person name="Li L.F."/>
            <person name="Wei W."/>
            <person name="Gao Y.C."/>
            <person name="Liu J.Z."/>
            <person name="Shao H.Z."/>
            <person name="Wang X."/>
            <person name="Wang C.C."/>
            <person name="Yang T.C."/>
            <person name="Huo Q.B."/>
            <person name="Li W."/>
            <person name="Chen H.Y."/>
            <person name="Chen S.E."/>
            <person name="Zhou L.G."/>
            <person name="Ni X.B."/>
            <person name="Tian J.H."/>
            <person name="Sheng Y."/>
            <person name="Liu T."/>
            <person name="Pan Y.S."/>
            <person name="Xia L.Y."/>
            <person name="Li J."/>
            <person name="Zhao F."/>
            <person name="Cao W.C."/>
        </authorList>
    </citation>
    <scope>NUCLEOTIDE SEQUENCE</scope>
    <source>
        <strain evidence="1">Rmic-2018</strain>
    </source>
</reference>
<gene>
    <name evidence="1" type="ORF">HPB51_010809</name>
</gene>
<proteinExistence type="predicted"/>
<evidence type="ECO:0000313" key="2">
    <source>
        <dbReference type="Proteomes" id="UP000821866"/>
    </source>
</evidence>
<name>A0A9J6DM70_RHIMP</name>
<evidence type="ECO:0008006" key="3">
    <source>
        <dbReference type="Google" id="ProtNLM"/>
    </source>
</evidence>